<feature type="compositionally biased region" description="Low complexity" evidence="1">
    <location>
        <begin position="49"/>
        <end position="65"/>
    </location>
</feature>
<accession>A0A0S2LID9</accession>
<name>A0A0S2LID9_CRYD1</name>
<evidence type="ECO:0000313" key="3">
    <source>
        <dbReference type="Proteomes" id="UP000002149"/>
    </source>
</evidence>
<protein>
    <submittedName>
        <fullName evidence="2">Uncharacterized protein</fullName>
    </submittedName>
</protein>
<evidence type="ECO:0000313" key="2">
    <source>
        <dbReference type="EMBL" id="ALO60500.1"/>
    </source>
</evidence>
<organism evidence="2 3">
    <name type="scientific">Cryptococcus deneoformans (strain JEC21 / ATCC MYA-565)</name>
    <name type="common">Cryptococcus neoformans var. neoformans serotype D</name>
    <dbReference type="NCBI Taxonomy" id="214684"/>
    <lineage>
        <taxon>Eukaryota</taxon>
        <taxon>Fungi</taxon>
        <taxon>Dikarya</taxon>
        <taxon>Basidiomycota</taxon>
        <taxon>Agaricomycotina</taxon>
        <taxon>Tremellomycetes</taxon>
        <taxon>Tremellales</taxon>
        <taxon>Cryptococcaceae</taxon>
        <taxon>Cryptococcus</taxon>
        <taxon>Cryptococcus neoformans species complex</taxon>
    </lineage>
</organism>
<dbReference type="Proteomes" id="UP000002149">
    <property type="component" value="Chromosome 3"/>
</dbReference>
<dbReference type="VEuPathDB" id="FungiDB:CNC05955"/>
<evidence type="ECO:0000256" key="1">
    <source>
        <dbReference type="SAM" id="MobiDB-lite"/>
    </source>
</evidence>
<keyword evidence="3" id="KW-1185">Reference proteome</keyword>
<dbReference type="OrthoDB" id="10461644at2759"/>
<dbReference type="EMBL" id="AE017343">
    <property type="protein sequence ID" value="ALO60500.1"/>
    <property type="molecule type" value="Genomic_DNA"/>
</dbReference>
<feature type="region of interest" description="Disordered" evidence="1">
    <location>
        <begin position="1"/>
        <end position="30"/>
    </location>
</feature>
<dbReference type="AlphaFoldDB" id="A0A0S2LID9"/>
<dbReference type="PaxDb" id="214684-A0A0S2LID9"/>
<proteinExistence type="predicted"/>
<dbReference type="KEGG" id="cne:CNC05955"/>
<dbReference type="InParanoid" id="A0A0S2LID9"/>
<feature type="region of interest" description="Disordered" evidence="1">
    <location>
        <begin position="46"/>
        <end position="126"/>
    </location>
</feature>
<feature type="compositionally biased region" description="Low complexity" evidence="1">
    <location>
        <begin position="112"/>
        <end position="126"/>
    </location>
</feature>
<feature type="compositionally biased region" description="Polar residues" evidence="1">
    <location>
        <begin position="1"/>
        <end position="13"/>
    </location>
</feature>
<reference evidence="2 3" key="1">
    <citation type="journal article" date="2005" name="Science">
        <title>The genome of the basidiomycetous yeast and human pathogen Cryptococcus neoformans.</title>
        <authorList>
            <person name="Loftus B.J."/>
            <person name="Fung E."/>
            <person name="Roncaglia P."/>
            <person name="Rowley D."/>
            <person name="Amedeo P."/>
            <person name="Bruno D."/>
            <person name="Vamathevan J."/>
            <person name="Miranda M."/>
            <person name="Anderson I.J."/>
            <person name="Fraser J.A."/>
            <person name="Allen J.E."/>
            <person name="Bosdet I.E."/>
            <person name="Brent M.R."/>
            <person name="Chiu R."/>
            <person name="Doering T.L."/>
            <person name="Donlin M.J."/>
            <person name="D'Souza C.A."/>
            <person name="Fox D.S."/>
            <person name="Grinberg V."/>
            <person name="Fu J."/>
            <person name="Fukushima M."/>
            <person name="Haas B.J."/>
            <person name="Huang J.C."/>
            <person name="Janbon G."/>
            <person name="Jones S.J."/>
            <person name="Koo H.L."/>
            <person name="Krzywinski M.I."/>
            <person name="Kwon-Chung J.K."/>
            <person name="Lengeler K.B."/>
            <person name="Maiti R."/>
            <person name="Marra M.A."/>
            <person name="Marra R.E."/>
            <person name="Mathewson C.A."/>
            <person name="Mitchell T.G."/>
            <person name="Pertea M."/>
            <person name="Riggs F.R."/>
            <person name="Salzberg S.L."/>
            <person name="Schein J.E."/>
            <person name="Shvartsbeyn A."/>
            <person name="Shin H."/>
            <person name="Shumway M."/>
            <person name="Specht C.A."/>
            <person name="Suh B.B."/>
            <person name="Tenney A."/>
            <person name="Utterback T.R."/>
            <person name="Wickes B.L."/>
            <person name="Wortman J.R."/>
            <person name="Wye N.H."/>
            <person name="Kronstad J.W."/>
            <person name="Lodge J.K."/>
            <person name="Heitman J."/>
            <person name="Davis R.W."/>
            <person name="Fraser C.M."/>
            <person name="Hyman R.W."/>
        </authorList>
    </citation>
    <scope>NUCLEOTIDE SEQUENCE [LARGE SCALE GENOMIC DNA]</scope>
    <source>
        <strain evidence="3">JEC21 / ATCC MYA-565</strain>
    </source>
</reference>
<dbReference type="RefSeq" id="XP_024514315.1">
    <property type="nucleotide sequence ID" value="XM_024658459.1"/>
</dbReference>
<dbReference type="GeneID" id="36392812"/>
<sequence>MADSKITTPSVASTYEADVPPSDAMKSELSVTTSLEGFLLQSSPQSLYSACASSTSTPSTAASKTSSEETTTKATSTKPWDELSEGGLADGENMELPKPRRRRKMEADEIPGRSGEGSTSTPPSGTLRYYALEWVQTNGERC</sequence>
<gene>
    <name evidence="2" type="ordered locus">CNC05955</name>
</gene>